<reference evidence="2 3" key="1">
    <citation type="submission" date="2020-08" db="EMBL/GenBank/DDBJ databases">
        <title>Genome public.</title>
        <authorList>
            <person name="Liu C."/>
            <person name="Sun Q."/>
        </authorList>
    </citation>
    <scope>NUCLEOTIDE SEQUENCE [LARGE SCALE GENOMIC DNA]</scope>
    <source>
        <strain evidence="2 3">NSJ-71</strain>
    </source>
</reference>
<feature type="domain" description="Integrase catalytic" evidence="1">
    <location>
        <begin position="5"/>
        <end position="171"/>
    </location>
</feature>
<evidence type="ECO:0000259" key="1">
    <source>
        <dbReference type="PROSITE" id="PS50994"/>
    </source>
</evidence>
<dbReference type="PROSITE" id="PS50994">
    <property type="entry name" value="INTEGRASE"/>
    <property type="match status" value="1"/>
</dbReference>
<dbReference type="Proteomes" id="UP000636755">
    <property type="component" value="Unassembled WGS sequence"/>
</dbReference>
<dbReference type="InterPro" id="IPR051917">
    <property type="entry name" value="Transposase-Integrase"/>
</dbReference>
<evidence type="ECO:0000313" key="2">
    <source>
        <dbReference type="EMBL" id="MBC5727094.1"/>
    </source>
</evidence>
<sequence length="180" mass="20841">MGKSIEERPETVNLREEFGHWEIDSVLGKKKDTEPAIMTIVERKTRMSLWIKIKDHSSMAIDEALQSLINRFGTKKSEVFKSITGDNGSEFANLSNIENNGISVYFTHPYTSCEKGTNECHNKMLRRFIPKGKSIDDYSAEDILFFSDVINELPRKILNYHTPRNCLIIDWTEYMLLKCL</sequence>
<dbReference type="Pfam" id="PF00665">
    <property type="entry name" value="rve"/>
    <property type="match status" value="1"/>
</dbReference>
<keyword evidence="3" id="KW-1185">Reference proteome</keyword>
<dbReference type="EMBL" id="JACOPS010000001">
    <property type="protein sequence ID" value="MBC5727094.1"/>
    <property type="molecule type" value="Genomic_DNA"/>
</dbReference>
<dbReference type="InterPro" id="IPR053392">
    <property type="entry name" value="Transposase_IS30-like"/>
</dbReference>
<dbReference type="Gene3D" id="3.30.420.10">
    <property type="entry name" value="Ribonuclease H-like superfamily/Ribonuclease H"/>
    <property type="match status" value="1"/>
</dbReference>
<dbReference type="InterPro" id="IPR036397">
    <property type="entry name" value="RNaseH_sf"/>
</dbReference>
<gene>
    <name evidence="2" type="ORF">H8R91_00850</name>
</gene>
<comment type="caution">
    <text evidence="2">The sequence shown here is derived from an EMBL/GenBank/DDBJ whole genome shotgun (WGS) entry which is preliminary data.</text>
</comment>
<name>A0ABR7HHU8_9FIRM</name>
<evidence type="ECO:0000313" key="3">
    <source>
        <dbReference type="Proteomes" id="UP000636755"/>
    </source>
</evidence>
<dbReference type="PANTHER" id="PTHR10948">
    <property type="entry name" value="TRANSPOSASE"/>
    <property type="match status" value="1"/>
</dbReference>
<dbReference type="SUPFAM" id="SSF53098">
    <property type="entry name" value="Ribonuclease H-like"/>
    <property type="match status" value="1"/>
</dbReference>
<dbReference type="PANTHER" id="PTHR10948:SF23">
    <property type="entry name" value="TRANSPOSASE INSI FOR INSERTION SEQUENCE ELEMENT IS30A-RELATED"/>
    <property type="match status" value="1"/>
</dbReference>
<accession>A0ABR7HHU8</accession>
<dbReference type="InterPro" id="IPR001584">
    <property type="entry name" value="Integrase_cat-core"/>
</dbReference>
<organism evidence="2 3">
    <name type="scientific">Ruminococcus intestinalis</name>
    <dbReference type="NCBI Taxonomy" id="2763066"/>
    <lineage>
        <taxon>Bacteria</taxon>
        <taxon>Bacillati</taxon>
        <taxon>Bacillota</taxon>
        <taxon>Clostridia</taxon>
        <taxon>Eubacteriales</taxon>
        <taxon>Oscillospiraceae</taxon>
        <taxon>Ruminococcus</taxon>
    </lineage>
</organism>
<dbReference type="InterPro" id="IPR012337">
    <property type="entry name" value="RNaseH-like_sf"/>
</dbReference>
<protein>
    <submittedName>
        <fullName evidence="2">IS30 family transposase</fullName>
    </submittedName>
</protein>
<dbReference type="NCBIfam" id="NF033563">
    <property type="entry name" value="transpos_IS30"/>
    <property type="match status" value="1"/>
</dbReference>
<proteinExistence type="predicted"/>